<name>A0ABR1X4P4_9PEZI</name>
<keyword evidence="4" id="KW-0732">Signal</keyword>
<keyword evidence="12" id="KW-0675">Receptor</keyword>
<dbReference type="Proteomes" id="UP001433268">
    <property type="component" value="Unassembled WGS sequence"/>
</dbReference>
<dbReference type="InterPro" id="IPR044865">
    <property type="entry name" value="MRH_dom"/>
</dbReference>
<feature type="domain" description="MRH" evidence="11">
    <location>
        <begin position="55"/>
        <end position="267"/>
    </location>
</feature>
<keyword evidence="6 10" id="KW-0472">Membrane</keyword>
<dbReference type="InterPro" id="IPR009011">
    <property type="entry name" value="Man6P_isomerase_rcpt-bd_dom_sf"/>
</dbReference>
<gene>
    <name evidence="12" type="ORF">PG997_005342</name>
</gene>
<evidence type="ECO:0000256" key="5">
    <source>
        <dbReference type="ARBA" id="ARBA00022989"/>
    </source>
</evidence>
<accession>A0ABR1X4P4</accession>
<evidence type="ECO:0000256" key="4">
    <source>
        <dbReference type="ARBA" id="ARBA00022729"/>
    </source>
</evidence>
<feature type="compositionally biased region" description="Basic and acidic residues" evidence="9">
    <location>
        <begin position="172"/>
        <end position="196"/>
    </location>
</feature>
<feature type="transmembrane region" description="Helical" evidence="10">
    <location>
        <begin position="281"/>
        <end position="302"/>
    </location>
</feature>
<keyword evidence="5 10" id="KW-1133">Transmembrane helix</keyword>
<evidence type="ECO:0000313" key="13">
    <source>
        <dbReference type="Proteomes" id="UP001433268"/>
    </source>
</evidence>
<comment type="subcellular location">
    <subcellularLocation>
        <location evidence="1">Endomembrane system</location>
    </subcellularLocation>
</comment>
<proteinExistence type="predicted"/>
<evidence type="ECO:0000256" key="2">
    <source>
        <dbReference type="ARBA" id="ARBA00022448"/>
    </source>
</evidence>
<reference evidence="12 13" key="1">
    <citation type="submission" date="2023-01" db="EMBL/GenBank/DDBJ databases">
        <title>Analysis of 21 Apiospora genomes using comparative genomics revels a genus with tremendous synthesis potential of carbohydrate active enzymes and secondary metabolites.</title>
        <authorList>
            <person name="Sorensen T."/>
        </authorList>
    </citation>
    <scope>NUCLEOTIDE SEQUENCE [LARGE SCALE GENOMIC DNA]</scope>
    <source>
        <strain evidence="12 13">CBS 114990</strain>
    </source>
</reference>
<evidence type="ECO:0000256" key="9">
    <source>
        <dbReference type="SAM" id="MobiDB-lite"/>
    </source>
</evidence>
<keyword evidence="7" id="KW-1015">Disulfide bond</keyword>
<evidence type="ECO:0000256" key="7">
    <source>
        <dbReference type="ARBA" id="ARBA00023157"/>
    </source>
</evidence>
<keyword evidence="8" id="KW-0325">Glycoprotein</keyword>
<dbReference type="GeneID" id="92042717"/>
<dbReference type="Pfam" id="PF02157">
    <property type="entry name" value="Man-6-P_recep"/>
    <property type="match status" value="1"/>
</dbReference>
<keyword evidence="3 10" id="KW-0812">Transmembrane</keyword>
<dbReference type="Gene3D" id="2.70.130.10">
    <property type="entry name" value="Mannose-6-phosphate receptor binding domain"/>
    <property type="match status" value="2"/>
</dbReference>
<dbReference type="InterPro" id="IPR028927">
    <property type="entry name" value="Man-6-P_rcpt"/>
</dbReference>
<dbReference type="EMBL" id="JAQQWN010000004">
    <property type="protein sequence ID" value="KAK8090381.1"/>
    <property type="molecule type" value="Genomic_DNA"/>
</dbReference>
<organism evidence="12 13">
    <name type="scientific">Apiospora hydei</name>
    <dbReference type="NCBI Taxonomy" id="1337664"/>
    <lineage>
        <taxon>Eukaryota</taxon>
        <taxon>Fungi</taxon>
        <taxon>Dikarya</taxon>
        <taxon>Ascomycota</taxon>
        <taxon>Pezizomycotina</taxon>
        <taxon>Sordariomycetes</taxon>
        <taxon>Xylariomycetidae</taxon>
        <taxon>Amphisphaeriales</taxon>
        <taxon>Apiosporaceae</taxon>
        <taxon>Apiospora</taxon>
    </lineage>
</organism>
<dbReference type="PANTHER" id="PTHR15071">
    <property type="entry name" value="MANNOSE-6-PHOSPHATE RECEPTOR FAMILY MEMBER"/>
    <property type="match status" value="1"/>
</dbReference>
<evidence type="ECO:0000256" key="3">
    <source>
        <dbReference type="ARBA" id="ARBA00022692"/>
    </source>
</evidence>
<feature type="region of interest" description="Disordered" evidence="9">
    <location>
        <begin position="165"/>
        <end position="220"/>
    </location>
</feature>
<dbReference type="RefSeq" id="XP_066673275.1">
    <property type="nucleotide sequence ID" value="XM_066809657.1"/>
</dbReference>
<dbReference type="SUPFAM" id="SSF50911">
    <property type="entry name" value="Mannose 6-phosphate receptor domain"/>
    <property type="match status" value="1"/>
</dbReference>
<evidence type="ECO:0000256" key="6">
    <source>
        <dbReference type="ARBA" id="ARBA00023136"/>
    </source>
</evidence>
<dbReference type="PANTHER" id="PTHR15071:SF0">
    <property type="entry name" value="MANNOSE 6-PHOSPHATE RECEPTOR-LIKE PROTEIN 1"/>
    <property type="match status" value="1"/>
</dbReference>
<protein>
    <submittedName>
        <fullName evidence="12">Vacuolar sorting receptor</fullName>
    </submittedName>
</protein>
<evidence type="ECO:0000259" key="11">
    <source>
        <dbReference type="PROSITE" id="PS51914"/>
    </source>
</evidence>
<dbReference type="PROSITE" id="PS51914">
    <property type="entry name" value="MRH"/>
    <property type="match status" value="1"/>
</dbReference>
<comment type="caution">
    <text evidence="12">The sequence shown here is derived from an EMBL/GenBank/DDBJ whole genome shotgun (WGS) entry which is preliminary data.</text>
</comment>
<feature type="region of interest" description="Disordered" evidence="9">
    <location>
        <begin position="1"/>
        <end position="26"/>
    </location>
</feature>
<feature type="non-terminal residue" evidence="12">
    <location>
        <position position="1"/>
    </location>
</feature>
<feature type="compositionally biased region" description="Low complexity" evidence="9">
    <location>
        <begin position="200"/>
        <end position="214"/>
    </location>
</feature>
<evidence type="ECO:0000256" key="1">
    <source>
        <dbReference type="ARBA" id="ARBA00004308"/>
    </source>
</evidence>
<keyword evidence="2" id="KW-0813">Transport</keyword>
<evidence type="ECO:0000256" key="10">
    <source>
        <dbReference type="SAM" id="Phobius"/>
    </source>
</evidence>
<evidence type="ECO:0000313" key="12">
    <source>
        <dbReference type="EMBL" id="KAK8090381.1"/>
    </source>
</evidence>
<keyword evidence="13" id="KW-1185">Reference proteome</keyword>
<sequence>PNQQGPSRLRQRPRQPPPPRCGPYYHFRPHSSPSLLSVTGASIAADTAKETPSTTACTATSTAGSFFDLRPDIAKKSIASAAKHRRRGSAPDKDYHARGWDLGYNFTLNVCEPVVETPENVKGISSESWRNISAYYSSKGDYYSLGAASGGLTTRGRKLVLQYTGGSPCGEKSSKRDARGLAKRSSHEGASYKDYSDDPTSTASAGGAVATASAKETDAPKRRKSATISFLCDRDPTATTAAFSFVGADPDECAYFFEMRSQHACAGAEPHQPGSVGPGSVFAIILFIAILVYLGGGIMYQRTVANQRGWRQLPNYTLWSTIWSHISDFFIIVTSSCARLLPSRRGYHYVSGSPTRGRYNRDREAENRLIDQYDEEWDD</sequence>
<evidence type="ECO:0000256" key="8">
    <source>
        <dbReference type="ARBA" id="ARBA00023180"/>
    </source>
</evidence>